<dbReference type="Proteomes" id="UP000620633">
    <property type="component" value="Unassembled WGS sequence"/>
</dbReference>
<comment type="caution">
    <text evidence="1">The sequence shown here is derived from an EMBL/GenBank/DDBJ whole genome shotgun (WGS) entry which is preliminary data.</text>
</comment>
<sequence>MIHSVPFVVVRVAAAQAVIGCAETGALQANGDWPGMGAAWAVMGAGVVGAADVSRAASTPAVCGQSGSFPHRPLSLAPGAMPARSRFTLPAGG</sequence>
<evidence type="ECO:0000313" key="1">
    <source>
        <dbReference type="EMBL" id="GGS36560.1"/>
    </source>
</evidence>
<organism evidence="1 2">
    <name type="scientific">Deinococcus knuensis</name>
    <dbReference type="NCBI Taxonomy" id="1837380"/>
    <lineage>
        <taxon>Bacteria</taxon>
        <taxon>Thermotogati</taxon>
        <taxon>Deinococcota</taxon>
        <taxon>Deinococci</taxon>
        <taxon>Deinococcales</taxon>
        <taxon>Deinococcaceae</taxon>
        <taxon>Deinococcus</taxon>
    </lineage>
</organism>
<protein>
    <submittedName>
        <fullName evidence="1">Uncharacterized protein</fullName>
    </submittedName>
</protein>
<proteinExistence type="predicted"/>
<dbReference type="EMBL" id="BMQO01000019">
    <property type="protein sequence ID" value="GGS36560.1"/>
    <property type="molecule type" value="Genomic_DNA"/>
</dbReference>
<accession>A0ABQ2SST2</accession>
<keyword evidence="2" id="KW-1185">Reference proteome</keyword>
<reference evidence="2" key="1">
    <citation type="journal article" date="2019" name="Int. J. Syst. Evol. Microbiol.">
        <title>The Global Catalogue of Microorganisms (GCM) 10K type strain sequencing project: providing services to taxonomists for standard genome sequencing and annotation.</title>
        <authorList>
            <consortium name="The Broad Institute Genomics Platform"/>
            <consortium name="The Broad Institute Genome Sequencing Center for Infectious Disease"/>
            <person name="Wu L."/>
            <person name="Ma J."/>
        </authorList>
    </citation>
    <scope>NUCLEOTIDE SEQUENCE [LARGE SCALE GENOMIC DNA]</scope>
    <source>
        <strain evidence="2">JCM 31406</strain>
    </source>
</reference>
<evidence type="ECO:0000313" key="2">
    <source>
        <dbReference type="Proteomes" id="UP000620633"/>
    </source>
</evidence>
<name>A0ABQ2SST2_9DEIO</name>
<gene>
    <name evidence="1" type="ORF">GCM10008961_30340</name>
</gene>